<dbReference type="GO" id="GO:0005506">
    <property type="term" value="F:iron ion binding"/>
    <property type="evidence" value="ECO:0007669"/>
    <property type="project" value="InterPro"/>
</dbReference>
<evidence type="ECO:0000256" key="4">
    <source>
        <dbReference type="ARBA" id="ARBA00023004"/>
    </source>
</evidence>
<evidence type="ECO:0000256" key="3">
    <source>
        <dbReference type="ARBA" id="ARBA00023002"/>
    </source>
</evidence>
<evidence type="ECO:0000313" key="6">
    <source>
        <dbReference type="EMBL" id="BBN11064.1"/>
    </source>
</evidence>
<dbReference type="Pfam" id="PF00067">
    <property type="entry name" value="p450"/>
    <property type="match status" value="1"/>
</dbReference>
<comment type="similarity">
    <text evidence="1">Belongs to the cytochrome P450 family.</text>
</comment>
<protein>
    <recommendedName>
        <fullName evidence="10">Cytochrome P450</fullName>
    </recommendedName>
</protein>
<dbReference type="GO" id="GO:0004497">
    <property type="term" value="F:monooxygenase activity"/>
    <property type="evidence" value="ECO:0007669"/>
    <property type="project" value="InterPro"/>
</dbReference>
<keyword evidence="4 5" id="KW-0408">Iron</keyword>
<dbReference type="PANTHER" id="PTHR47944">
    <property type="entry name" value="CYTOCHROME P450 98A9"/>
    <property type="match status" value="1"/>
</dbReference>
<reference evidence="9" key="3">
    <citation type="journal article" date="2020" name="Curr. Biol.">
        <title>Chromatin organization in early land plants reveals an ancestral association between H3K27me3, transposons, and constitutive heterochromatin.</title>
        <authorList>
            <person name="Montgomery S.A."/>
            <person name="Tanizawa Y."/>
            <person name="Galik B."/>
            <person name="Wang N."/>
            <person name="Ito T."/>
            <person name="Mochizuki T."/>
            <person name="Akimcheva S."/>
            <person name="Bowman J.L."/>
            <person name="Cognat V."/>
            <person name="Marechal-Drouard L."/>
            <person name="Ekker H."/>
            <person name="Hong S.F."/>
            <person name="Kohchi T."/>
            <person name="Lin S.S."/>
            <person name="Liu L.D."/>
            <person name="Nakamura Y."/>
            <person name="Valeeva L.R."/>
            <person name="Shakirov E.V."/>
            <person name="Shippen D.E."/>
            <person name="Wei W.L."/>
            <person name="Yagura M."/>
            <person name="Yamaoka S."/>
            <person name="Yamato K.T."/>
            <person name="Liu C."/>
            <person name="Berger F."/>
        </authorList>
    </citation>
    <scope>NUCLEOTIDE SEQUENCE [LARGE SCALE GENOMIC DNA]</scope>
    <source>
        <strain evidence="9">Tak-1</strain>
    </source>
</reference>
<comment type="cofactor">
    <cofactor evidence="5">
        <name>heme</name>
        <dbReference type="ChEBI" id="CHEBI:30413"/>
    </cofactor>
</comment>
<dbReference type="EMBL" id="AP019870">
    <property type="protein sequence ID" value="BBN11064.1"/>
    <property type="molecule type" value="Genomic_DNA"/>
</dbReference>
<accession>A0A176VFM0</accession>
<evidence type="ECO:0000256" key="1">
    <source>
        <dbReference type="ARBA" id="ARBA00010617"/>
    </source>
</evidence>
<dbReference type="GO" id="GO:0016705">
    <property type="term" value="F:oxidoreductase activity, acting on paired donors, with incorporation or reduction of molecular oxygen"/>
    <property type="evidence" value="ECO:0007669"/>
    <property type="project" value="InterPro"/>
</dbReference>
<dbReference type="EMBL" id="LVLJ01003906">
    <property type="protein sequence ID" value="OAE19243.1"/>
    <property type="molecule type" value="Genomic_DNA"/>
</dbReference>
<dbReference type="InterPro" id="IPR001128">
    <property type="entry name" value="Cyt_P450"/>
</dbReference>
<feature type="binding site" description="axial binding residue" evidence="5">
    <location>
        <position position="461"/>
    </location>
    <ligand>
        <name>heme</name>
        <dbReference type="ChEBI" id="CHEBI:30413"/>
    </ligand>
    <ligandPart>
        <name>Fe</name>
        <dbReference type="ChEBI" id="CHEBI:18248"/>
    </ligandPart>
</feature>
<dbReference type="Gene3D" id="1.10.630.10">
    <property type="entry name" value="Cytochrome P450"/>
    <property type="match status" value="1"/>
</dbReference>
<dbReference type="InterPro" id="IPR002401">
    <property type="entry name" value="Cyt_P450_E_grp-I"/>
</dbReference>
<reference evidence="7 8" key="1">
    <citation type="submission" date="2016-03" db="EMBL/GenBank/DDBJ databases">
        <title>Mechanisms controlling the formation of the plant cell surface in tip-growing cells are functionally conserved among land plants.</title>
        <authorList>
            <person name="Honkanen S."/>
            <person name="Jones V.A."/>
            <person name="Morieri G."/>
            <person name="Champion C."/>
            <person name="Hetherington A.J."/>
            <person name="Kelly S."/>
            <person name="Saint-Marcoux D."/>
            <person name="Proust H."/>
            <person name="Prescott H."/>
            <person name="Dolan L."/>
        </authorList>
    </citation>
    <scope>NUCLEOTIDE SEQUENCE [LARGE SCALE GENOMIC DNA]</scope>
    <source>
        <strain evidence="8">cv. Tak-1 and cv. Tak-2</strain>
        <tissue evidence="7">Whole gametophyte</tissue>
    </source>
</reference>
<dbReference type="Proteomes" id="UP000077202">
    <property type="component" value="Unassembled WGS sequence"/>
</dbReference>
<dbReference type="GO" id="GO:0044550">
    <property type="term" value="P:secondary metabolite biosynthetic process"/>
    <property type="evidence" value="ECO:0007669"/>
    <property type="project" value="UniProtKB-ARBA"/>
</dbReference>
<dbReference type="PRINTS" id="PR00463">
    <property type="entry name" value="EP450I"/>
</dbReference>
<evidence type="ECO:0000313" key="9">
    <source>
        <dbReference type="Proteomes" id="UP001162541"/>
    </source>
</evidence>
<keyword evidence="3" id="KW-0560">Oxidoreductase</keyword>
<evidence type="ECO:0008006" key="10">
    <source>
        <dbReference type="Google" id="ProtNLM"/>
    </source>
</evidence>
<keyword evidence="5" id="KW-0349">Heme</keyword>
<organism evidence="7 8">
    <name type="scientific">Marchantia polymorpha subsp. ruderalis</name>
    <dbReference type="NCBI Taxonomy" id="1480154"/>
    <lineage>
        <taxon>Eukaryota</taxon>
        <taxon>Viridiplantae</taxon>
        <taxon>Streptophyta</taxon>
        <taxon>Embryophyta</taxon>
        <taxon>Marchantiophyta</taxon>
        <taxon>Marchantiopsida</taxon>
        <taxon>Marchantiidae</taxon>
        <taxon>Marchantiales</taxon>
        <taxon>Marchantiaceae</taxon>
        <taxon>Marchantia</taxon>
    </lineage>
</organism>
<dbReference type="PANTHER" id="PTHR47944:SF4">
    <property type="entry name" value="OS09G0441700 PROTEIN"/>
    <property type="match status" value="1"/>
</dbReference>
<sequence length="526" mass="58202">MESTSPVQAIDNLISELPWWGWVLVAALGYLAVQVYQSVHISSKLPPSPGAFPVVGSFPLMGAKDGEPAHQMFARLGEKYGPICYLRMGNVPSIIISDGNIAKILLKDQDHIFASRPWMSAGKYMGMDFQSVVFAPSGPHYKRLRKIYTLELLSNKRVIASHGIREARLYGTVKSMHEDMERGEATNLSSALKTLSLNSLIGLIFGLTEDTVSKKLGTVDMEEVKDVVRCAVELGGEFNFGDYIPIARWLDLQGVIKRMKDLTKRMRVIAAGVIEEHRKLAASRGPSSPDDLTILDVVLNLDGDDVLSDDAMAGVIFDMIIAGSDTTAVSSDWTIAELLRQPKLMKKLQDELDAVVGKDRLMRESDIPNLPYLQCVIKESLRLHPPAPLGIPHCSIQPTTVAGYEIPAKTTALINLWAINRDPKNWKDPLQFIPERFEKLDVSVFGQDFSLLPFSAGRRGCSGMLLGLTMVQLIVGTLCHSFDFRTQGVKETEVDVINEKPGLVSMRAQDIFVKVTPRLSSHLFKK</sequence>
<reference evidence="6" key="2">
    <citation type="journal article" date="2019" name="Curr. Biol.">
        <title>Chromatin organization in early land plants reveals an ancestral association between H3K27me3, transposons, and constitutive heterochromatin.</title>
        <authorList>
            <person name="Montgomery S.A."/>
            <person name="Tanizawa Y."/>
            <person name="Galik B."/>
            <person name="Wang N."/>
            <person name="Ito T."/>
            <person name="Mochizuki T."/>
            <person name="Akimcheva S."/>
            <person name="Bowman J."/>
            <person name="Cognat V."/>
            <person name="Drouard L."/>
            <person name="Ekker H."/>
            <person name="Houng S."/>
            <person name="Kohchi T."/>
            <person name="Lin S."/>
            <person name="Liu L.D."/>
            <person name="Nakamura Y."/>
            <person name="Valeeva L.R."/>
            <person name="Shakirov E.V."/>
            <person name="Shippen D.E."/>
            <person name="Wei W."/>
            <person name="Yagura M."/>
            <person name="Yamaoka S."/>
            <person name="Yamato K.T."/>
            <person name="Liu C."/>
            <person name="Berger F."/>
        </authorList>
    </citation>
    <scope>NUCLEOTIDE SEQUENCE [LARGE SCALE GENOMIC DNA]</scope>
    <source>
        <strain evidence="6">Tak-1</strain>
    </source>
</reference>
<evidence type="ECO:0000256" key="5">
    <source>
        <dbReference type="PIRSR" id="PIRSR602401-1"/>
    </source>
</evidence>
<evidence type="ECO:0000256" key="2">
    <source>
        <dbReference type="ARBA" id="ARBA00022723"/>
    </source>
</evidence>
<keyword evidence="8" id="KW-1185">Reference proteome</keyword>
<evidence type="ECO:0000313" key="7">
    <source>
        <dbReference type="EMBL" id="OAE19243.1"/>
    </source>
</evidence>
<dbReference type="GO" id="GO:0020037">
    <property type="term" value="F:heme binding"/>
    <property type="evidence" value="ECO:0007669"/>
    <property type="project" value="InterPro"/>
</dbReference>
<dbReference type="InterPro" id="IPR036396">
    <property type="entry name" value="Cyt_P450_sf"/>
</dbReference>
<proteinExistence type="inferred from homology"/>
<name>A0A176VFM0_MARPO</name>
<dbReference type="CDD" id="cd20618">
    <property type="entry name" value="CYP71_clan"/>
    <property type="match status" value="1"/>
</dbReference>
<dbReference type="PRINTS" id="PR00385">
    <property type="entry name" value="P450"/>
</dbReference>
<dbReference type="AlphaFoldDB" id="A0A176VFM0"/>
<gene>
    <name evidence="7" type="ORF">AXG93_3507s1150</name>
    <name evidence="6" type="ORF">Mp_5g08730</name>
</gene>
<dbReference type="Proteomes" id="UP001162541">
    <property type="component" value="Chromosome 5"/>
</dbReference>
<dbReference type="SUPFAM" id="SSF48264">
    <property type="entry name" value="Cytochrome P450"/>
    <property type="match status" value="1"/>
</dbReference>
<evidence type="ECO:0000313" key="8">
    <source>
        <dbReference type="Proteomes" id="UP000077202"/>
    </source>
</evidence>
<keyword evidence="2 5" id="KW-0479">Metal-binding</keyword>